<accession>A0A494TK32</accession>
<protein>
    <submittedName>
        <fullName evidence="1">Uncharacterized protein</fullName>
    </submittedName>
</protein>
<gene>
    <name evidence="1" type="ORF">D3Y57_09535</name>
</gene>
<sequence>MNEHNNMEYYQGRALRERELARTSANASIARIHIEMAEHYEKIVAKSQIEIESPPARFGGR</sequence>
<organism evidence="1 2">
    <name type="scientific">Sphingomonas paeninsulae</name>
    <dbReference type="NCBI Taxonomy" id="2319844"/>
    <lineage>
        <taxon>Bacteria</taxon>
        <taxon>Pseudomonadati</taxon>
        <taxon>Pseudomonadota</taxon>
        <taxon>Alphaproteobacteria</taxon>
        <taxon>Sphingomonadales</taxon>
        <taxon>Sphingomonadaceae</taxon>
        <taxon>Sphingomonas</taxon>
    </lineage>
</organism>
<dbReference type="Proteomes" id="UP000276254">
    <property type="component" value="Chromosome"/>
</dbReference>
<dbReference type="EMBL" id="CP032829">
    <property type="protein sequence ID" value="AYJ86161.1"/>
    <property type="molecule type" value="Genomic_DNA"/>
</dbReference>
<evidence type="ECO:0000313" key="2">
    <source>
        <dbReference type="Proteomes" id="UP000276254"/>
    </source>
</evidence>
<reference evidence="1 2" key="1">
    <citation type="submission" date="2018-09" db="EMBL/GenBank/DDBJ databases">
        <title>Sphingomonas peninsula sp. nov., isolated from fildes peninsula, Antarctic soil.</title>
        <authorList>
            <person name="Yingchao G."/>
        </authorList>
    </citation>
    <scope>NUCLEOTIDE SEQUENCE [LARGE SCALE GENOMIC DNA]</scope>
    <source>
        <strain evidence="1 2">YZ-8</strain>
    </source>
</reference>
<keyword evidence="2" id="KW-1185">Reference proteome</keyword>
<proteinExistence type="predicted"/>
<dbReference type="RefSeq" id="WP_121152786.1">
    <property type="nucleotide sequence ID" value="NZ_CP032829.1"/>
</dbReference>
<evidence type="ECO:0000313" key="1">
    <source>
        <dbReference type="EMBL" id="AYJ86161.1"/>
    </source>
</evidence>
<dbReference type="AlphaFoldDB" id="A0A494TK32"/>
<dbReference type="KEGG" id="spha:D3Y57_09535"/>
<name>A0A494TK32_SPHPE</name>